<gene>
    <name evidence="9" type="ORF">LSH36_206g00022</name>
</gene>
<evidence type="ECO:0000256" key="4">
    <source>
        <dbReference type="ARBA" id="ARBA00023152"/>
    </source>
</evidence>
<evidence type="ECO:0000313" key="9">
    <source>
        <dbReference type="EMBL" id="KAK2156730.1"/>
    </source>
</evidence>
<evidence type="ECO:0000256" key="8">
    <source>
        <dbReference type="RuleBase" id="RU004257"/>
    </source>
</evidence>
<comment type="catalytic activity">
    <reaction evidence="7">
        <text>beta-D-fructose 1,6-bisphosphate = D-glyceraldehyde 3-phosphate + dihydroxyacetone phosphate</text>
        <dbReference type="Rhea" id="RHEA:14729"/>
        <dbReference type="ChEBI" id="CHEBI:32966"/>
        <dbReference type="ChEBI" id="CHEBI:57642"/>
        <dbReference type="ChEBI" id="CHEBI:59776"/>
        <dbReference type="EC" id="4.1.2.13"/>
    </reaction>
</comment>
<dbReference type="InterPro" id="IPR029768">
    <property type="entry name" value="Aldolase_I_AS"/>
</dbReference>
<dbReference type="Gene3D" id="3.20.20.70">
    <property type="entry name" value="Aldolase class I"/>
    <property type="match status" value="1"/>
</dbReference>
<evidence type="ECO:0000313" key="10">
    <source>
        <dbReference type="Proteomes" id="UP001208570"/>
    </source>
</evidence>
<dbReference type="AlphaFoldDB" id="A0AAD9N4S1"/>
<keyword evidence="4 7" id="KW-0324">Glycolysis</keyword>
<dbReference type="GO" id="GO:0004332">
    <property type="term" value="F:fructose-bisphosphate aldolase activity"/>
    <property type="evidence" value="ECO:0007669"/>
    <property type="project" value="UniProtKB-EC"/>
</dbReference>
<dbReference type="GO" id="GO:0006096">
    <property type="term" value="P:glycolytic process"/>
    <property type="evidence" value="ECO:0007669"/>
    <property type="project" value="UniProtKB-KW"/>
</dbReference>
<evidence type="ECO:0000256" key="1">
    <source>
        <dbReference type="ARBA" id="ARBA00004714"/>
    </source>
</evidence>
<keyword evidence="6" id="KW-0704">Schiff base</keyword>
<dbReference type="InterPro" id="IPR000741">
    <property type="entry name" value="FBA_I"/>
</dbReference>
<keyword evidence="5 7" id="KW-0456">Lyase</keyword>
<dbReference type="Proteomes" id="UP001208570">
    <property type="component" value="Unassembled WGS sequence"/>
</dbReference>
<comment type="caution">
    <text evidence="9">The sequence shown here is derived from an EMBL/GenBank/DDBJ whole genome shotgun (WGS) entry which is preliminary data.</text>
</comment>
<dbReference type="SUPFAM" id="SSF51569">
    <property type="entry name" value="Aldolase"/>
    <property type="match status" value="1"/>
</dbReference>
<dbReference type="NCBIfam" id="NF033379">
    <property type="entry name" value="FrucBisAld_I"/>
    <property type="match status" value="1"/>
</dbReference>
<organism evidence="9 10">
    <name type="scientific">Paralvinella palmiformis</name>
    <dbReference type="NCBI Taxonomy" id="53620"/>
    <lineage>
        <taxon>Eukaryota</taxon>
        <taxon>Metazoa</taxon>
        <taxon>Spiralia</taxon>
        <taxon>Lophotrochozoa</taxon>
        <taxon>Annelida</taxon>
        <taxon>Polychaeta</taxon>
        <taxon>Sedentaria</taxon>
        <taxon>Canalipalpata</taxon>
        <taxon>Terebellida</taxon>
        <taxon>Terebelliformia</taxon>
        <taxon>Alvinellidae</taxon>
        <taxon>Paralvinella</taxon>
    </lineage>
</organism>
<accession>A0AAD9N4S1</accession>
<sequence length="247" mass="26586">MNSSYCQSYIGLDGLAERCAQYKKDGCGFVKWRCVLKIQSHTPSLQSMIENANVLARYASICQQNGLVPIVEPEVLPDGDHDLETAQKVTEQVLSFVYKALADHHIFLEGTLLKPNMVTAGQSCSTKYTPEQVAVATVTALQRSVPPAVPGITFLSGGQSEVDATVHLNAINQVPGRKPWALTFSYGRALQASVLKAWQGKKENVKAGQAELMKRATANSQASLGQYKGGEGGTAVGESLFVANHAY</sequence>
<keyword evidence="10" id="KW-1185">Reference proteome</keyword>
<dbReference type="InterPro" id="IPR013785">
    <property type="entry name" value="Aldolase_TIM"/>
</dbReference>
<dbReference type="PROSITE" id="PS00158">
    <property type="entry name" value="ALDOLASE_CLASS_I"/>
    <property type="match status" value="1"/>
</dbReference>
<dbReference type="PANTHER" id="PTHR11627">
    <property type="entry name" value="FRUCTOSE-BISPHOSPHATE ALDOLASE"/>
    <property type="match status" value="1"/>
</dbReference>
<evidence type="ECO:0000256" key="5">
    <source>
        <dbReference type="ARBA" id="ARBA00023239"/>
    </source>
</evidence>
<dbReference type="EMBL" id="JAODUP010000206">
    <property type="protein sequence ID" value="KAK2156730.1"/>
    <property type="molecule type" value="Genomic_DNA"/>
</dbReference>
<evidence type="ECO:0000256" key="7">
    <source>
        <dbReference type="RuleBase" id="RU003994"/>
    </source>
</evidence>
<comment type="similarity">
    <text evidence="2 7">Belongs to the class I fructose-bisphosphate aldolase family.</text>
</comment>
<dbReference type="Pfam" id="PF00274">
    <property type="entry name" value="Glycolytic"/>
    <property type="match status" value="1"/>
</dbReference>
<evidence type="ECO:0000256" key="2">
    <source>
        <dbReference type="ARBA" id="ARBA00010387"/>
    </source>
</evidence>
<evidence type="ECO:0000256" key="6">
    <source>
        <dbReference type="ARBA" id="ARBA00023270"/>
    </source>
</evidence>
<name>A0AAD9N4S1_9ANNE</name>
<reference evidence="9" key="1">
    <citation type="journal article" date="2023" name="Mol. Biol. Evol.">
        <title>Third-Generation Sequencing Reveals the Adaptive Role of the Epigenome in Three Deep-Sea Polychaetes.</title>
        <authorList>
            <person name="Perez M."/>
            <person name="Aroh O."/>
            <person name="Sun Y."/>
            <person name="Lan Y."/>
            <person name="Juniper S.K."/>
            <person name="Young C.R."/>
            <person name="Angers B."/>
            <person name="Qian P.Y."/>
        </authorList>
    </citation>
    <scope>NUCLEOTIDE SEQUENCE</scope>
    <source>
        <strain evidence="9">P08H-3</strain>
    </source>
</reference>
<protein>
    <recommendedName>
        <fullName evidence="3 7">Fructose-bisphosphate aldolase</fullName>
        <ecNumber evidence="3 7">4.1.2.13</ecNumber>
    </recommendedName>
</protein>
<comment type="pathway">
    <text evidence="1 8">Carbohydrate degradation; glycolysis; D-glyceraldehyde 3-phosphate and glycerone phosphate from D-glucose: step 4/4.</text>
</comment>
<dbReference type="EC" id="4.1.2.13" evidence="3 7"/>
<evidence type="ECO:0000256" key="3">
    <source>
        <dbReference type="ARBA" id="ARBA00013068"/>
    </source>
</evidence>
<proteinExistence type="inferred from homology"/>